<dbReference type="EC" id="3.2.1.21" evidence="3"/>
<keyword evidence="4" id="KW-0732">Signal</keyword>
<keyword evidence="5" id="KW-0378">Hydrolase</keyword>
<name>X1QPQ3_9ZZZZ</name>
<proteinExistence type="inferred from homology"/>
<dbReference type="InterPro" id="IPR051915">
    <property type="entry name" value="Cellulose_Degrad_GH3"/>
</dbReference>
<dbReference type="PANTHER" id="PTHR30620:SF16">
    <property type="entry name" value="LYSOSOMAL BETA GLUCOSIDASE"/>
    <property type="match status" value="1"/>
</dbReference>
<gene>
    <name evidence="8" type="ORF">S06H3_66675</name>
</gene>
<evidence type="ECO:0000256" key="4">
    <source>
        <dbReference type="ARBA" id="ARBA00022729"/>
    </source>
</evidence>
<dbReference type="EMBL" id="BARV01045583">
    <property type="protein sequence ID" value="GAI70233.1"/>
    <property type="molecule type" value="Genomic_DNA"/>
</dbReference>
<dbReference type="Pfam" id="PF00933">
    <property type="entry name" value="Glyco_hydro_3"/>
    <property type="match status" value="1"/>
</dbReference>
<evidence type="ECO:0000256" key="5">
    <source>
        <dbReference type="ARBA" id="ARBA00022801"/>
    </source>
</evidence>
<dbReference type="InterPro" id="IPR036962">
    <property type="entry name" value="Glyco_hydro_3_N_sf"/>
</dbReference>
<accession>X1QPQ3</accession>
<comment type="catalytic activity">
    <reaction evidence="1">
        <text>Hydrolysis of terminal, non-reducing beta-D-glucosyl residues with release of beta-D-glucose.</text>
        <dbReference type="EC" id="3.2.1.21"/>
    </reaction>
</comment>
<comment type="caution">
    <text evidence="8">The sequence shown here is derived from an EMBL/GenBank/DDBJ whole genome shotgun (WGS) entry which is preliminary data.</text>
</comment>
<evidence type="ECO:0000256" key="3">
    <source>
        <dbReference type="ARBA" id="ARBA00012744"/>
    </source>
</evidence>
<keyword evidence="6" id="KW-0326">Glycosidase</keyword>
<feature type="non-terminal residue" evidence="8">
    <location>
        <position position="51"/>
    </location>
</feature>
<evidence type="ECO:0000256" key="2">
    <source>
        <dbReference type="ARBA" id="ARBA00005336"/>
    </source>
</evidence>
<dbReference type="InterPro" id="IPR017853">
    <property type="entry name" value="GH"/>
</dbReference>
<dbReference type="GO" id="GO:0009251">
    <property type="term" value="P:glucan catabolic process"/>
    <property type="evidence" value="ECO:0007669"/>
    <property type="project" value="TreeGrafter"/>
</dbReference>
<feature type="domain" description="Glycoside hydrolase family 3 N-terminal" evidence="7">
    <location>
        <begin position="5"/>
        <end position="50"/>
    </location>
</feature>
<feature type="non-terminal residue" evidence="8">
    <location>
        <position position="1"/>
    </location>
</feature>
<protein>
    <recommendedName>
        <fullName evidence="3">beta-glucosidase</fullName>
        <ecNumber evidence="3">3.2.1.21</ecNumber>
    </recommendedName>
</protein>
<dbReference type="PANTHER" id="PTHR30620">
    <property type="entry name" value="PERIPLASMIC BETA-GLUCOSIDASE-RELATED"/>
    <property type="match status" value="1"/>
</dbReference>
<dbReference type="AlphaFoldDB" id="X1QPQ3"/>
<evidence type="ECO:0000313" key="8">
    <source>
        <dbReference type="EMBL" id="GAI70233.1"/>
    </source>
</evidence>
<evidence type="ECO:0000256" key="1">
    <source>
        <dbReference type="ARBA" id="ARBA00000448"/>
    </source>
</evidence>
<dbReference type="Gene3D" id="3.20.20.300">
    <property type="entry name" value="Glycoside hydrolase, family 3, N-terminal domain"/>
    <property type="match status" value="1"/>
</dbReference>
<evidence type="ECO:0000256" key="6">
    <source>
        <dbReference type="ARBA" id="ARBA00023295"/>
    </source>
</evidence>
<comment type="similarity">
    <text evidence="2">Belongs to the glycosyl hydrolase 3 family.</text>
</comment>
<reference evidence="8" key="1">
    <citation type="journal article" date="2014" name="Front. Microbiol.">
        <title>High frequency of phylogenetically diverse reductive dehalogenase-homologous genes in deep subseafloor sedimentary metagenomes.</title>
        <authorList>
            <person name="Kawai M."/>
            <person name="Futagami T."/>
            <person name="Toyoda A."/>
            <person name="Takaki Y."/>
            <person name="Nishi S."/>
            <person name="Hori S."/>
            <person name="Arai W."/>
            <person name="Tsubouchi T."/>
            <person name="Morono Y."/>
            <person name="Uchiyama I."/>
            <person name="Ito T."/>
            <person name="Fujiyama A."/>
            <person name="Inagaki F."/>
            <person name="Takami H."/>
        </authorList>
    </citation>
    <scope>NUCLEOTIDE SEQUENCE</scope>
    <source>
        <strain evidence="8">Expedition CK06-06</strain>
    </source>
</reference>
<dbReference type="SUPFAM" id="SSF51445">
    <property type="entry name" value="(Trans)glycosidases"/>
    <property type="match status" value="1"/>
</dbReference>
<dbReference type="GO" id="GO:0008422">
    <property type="term" value="F:beta-glucosidase activity"/>
    <property type="evidence" value="ECO:0007669"/>
    <property type="project" value="UniProtKB-EC"/>
</dbReference>
<evidence type="ECO:0000259" key="7">
    <source>
        <dbReference type="Pfam" id="PF00933"/>
    </source>
</evidence>
<organism evidence="8">
    <name type="scientific">marine sediment metagenome</name>
    <dbReference type="NCBI Taxonomy" id="412755"/>
    <lineage>
        <taxon>unclassified sequences</taxon>
        <taxon>metagenomes</taxon>
        <taxon>ecological metagenomes</taxon>
    </lineage>
</organism>
<sequence length="51" mass="5356">HGHSNVRDAVIFPHNIGLGAANDPNLMERIGTVTALEVAATGVDWTFGPCL</sequence>
<dbReference type="InterPro" id="IPR001764">
    <property type="entry name" value="Glyco_hydro_3_N"/>
</dbReference>